<feature type="domain" description="PAS" evidence="1">
    <location>
        <begin position="512"/>
        <end position="585"/>
    </location>
</feature>
<dbReference type="InterPro" id="IPR001610">
    <property type="entry name" value="PAC"/>
</dbReference>
<dbReference type="PANTHER" id="PTHR44757:SF2">
    <property type="entry name" value="BIOFILM ARCHITECTURE MAINTENANCE PROTEIN MBAA"/>
    <property type="match status" value="1"/>
</dbReference>
<evidence type="ECO:0000313" key="4">
    <source>
        <dbReference type="Proteomes" id="UP000198775"/>
    </source>
</evidence>
<organism evidence="3 4">
    <name type="scientific">Halorientalis persicus</name>
    <dbReference type="NCBI Taxonomy" id="1367881"/>
    <lineage>
        <taxon>Archaea</taxon>
        <taxon>Methanobacteriati</taxon>
        <taxon>Methanobacteriota</taxon>
        <taxon>Stenosarchaea group</taxon>
        <taxon>Halobacteria</taxon>
        <taxon>Halobacteriales</taxon>
        <taxon>Haloarculaceae</taxon>
        <taxon>Halorientalis</taxon>
    </lineage>
</organism>
<dbReference type="OrthoDB" id="230688at2157"/>
<sequence>MAAFGSASTTVLYVGDDGSVVERALPDLGGTDEEVTVRTVSEMAGALAVVEKAGTDCVVSEFDLTDGTATDLVARLREDYPTLPVLVLADDANEVAACIEAGATDALTTATATASEELLAGRIESALARDEAPEATAATGRQYQTLIEHAEDIVTVIAPDGTIEYQSPSVERVLGWDPEEMVGEYAFNYIHPDDREEMRQQFIDLVDQEGTVIEDVRFRHKRADGSWAWLEAVGSNRKDTTVSGYVFNSRDITDRRERERELERYETVVEAIPDEVYTLDTEGVLTSVEPPTGRDQSVAGYEPEELVGQHVSTVMEDADIERAESLIRDLIEDDDSRRGSVEMDLVTKSGERIPFENHIAIMPSSDGSVRGTVGVLRDIAERKERERELRKAETTFQNAQDGIVLVDVTDDDRFEIRRVNPAYESMSGLSESEMIGRTPREILDGEIGDRIEARFEECVEQKTTLSYDETFDIPGIPTHWHTRIAPVVVDGEVAQLVVATRDITERKEREQELKLRNRAIAEAPIGITIADRTRPDTPIVYANGGFEQLTGYDVTEIDGRPLTHLTDAETDAEKQAELDAAVDGDEPATVELMLARQDGTPFWGRVSVAPVRNEDGDVTHTVAFQQDITEPKEYEQWIERRFDEFSEVLAEDLREPLQEAQRQLSAARNADDEQALDAAADWLDRAEKLLDDLTTVHSFSVKSRDISEAARRGSSGSE</sequence>
<dbReference type="Pfam" id="PF08448">
    <property type="entry name" value="PAS_4"/>
    <property type="match status" value="1"/>
</dbReference>
<dbReference type="InterPro" id="IPR000700">
    <property type="entry name" value="PAS-assoc_C"/>
</dbReference>
<dbReference type="SUPFAM" id="SSF55785">
    <property type="entry name" value="PYP-like sensor domain (PAS domain)"/>
    <property type="match status" value="4"/>
</dbReference>
<dbReference type="PANTHER" id="PTHR44757">
    <property type="entry name" value="DIGUANYLATE CYCLASE DGCP"/>
    <property type="match status" value="1"/>
</dbReference>
<dbReference type="Pfam" id="PF13426">
    <property type="entry name" value="PAS_9"/>
    <property type="match status" value="2"/>
</dbReference>
<evidence type="ECO:0000313" key="3">
    <source>
        <dbReference type="EMBL" id="SEO85850.1"/>
    </source>
</evidence>
<evidence type="ECO:0000259" key="1">
    <source>
        <dbReference type="PROSITE" id="PS50112"/>
    </source>
</evidence>
<dbReference type="InterPro" id="IPR013655">
    <property type="entry name" value="PAS_fold_3"/>
</dbReference>
<dbReference type="InterPro" id="IPR052155">
    <property type="entry name" value="Biofilm_reg_signaling"/>
</dbReference>
<dbReference type="Proteomes" id="UP000198775">
    <property type="component" value="Unassembled WGS sequence"/>
</dbReference>
<protein>
    <submittedName>
        <fullName evidence="3">PAS domain S-box-containing protein</fullName>
    </submittedName>
</protein>
<feature type="domain" description="PAC" evidence="2">
    <location>
        <begin position="339"/>
        <end position="391"/>
    </location>
</feature>
<dbReference type="InterPro" id="IPR013656">
    <property type="entry name" value="PAS_4"/>
</dbReference>
<dbReference type="PROSITE" id="PS50112">
    <property type="entry name" value="PAS"/>
    <property type="match status" value="4"/>
</dbReference>
<name>A0A1H8T4B7_9EURY</name>
<dbReference type="InterPro" id="IPR035965">
    <property type="entry name" value="PAS-like_dom_sf"/>
</dbReference>
<feature type="domain" description="PAS" evidence="1">
    <location>
        <begin position="388"/>
        <end position="462"/>
    </location>
</feature>
<dbReference type="EMBL" id="FOCX01000021">
    <property type="protein sequence ID" value="SEO85850.1"/>
    <property type="molecule type" value="Genomic_DNA"/>
</dbReference>
<dbReference type="SMART" id="SM00091">
    <property type="entry name" value="PAS"/>
    <property type="match status" value="4"/>
</dbReference>
<accession>A0A1H8T4B7</accession>
<dbReference type="CDD" id="cd00130">
    <property type="entry name" value="PAS"/>
    <property type="match status" value="4"/>
</dbReference>
<dbReference type="NCBIfam" id="TIGR00229">
    <property type="entry name" value="sensory_box"/>
    <property type="match status" value="4"/>
</dbReference>
<dbReference type="Gene3D" id="3.30.450.20">
    <property type="entry name" value="PAS domain"/>
    <property type="match status" value="4"/>
</dbReference>
<proteinExistence type="predicted"/>
<dbReference type="Gene3D" id="3.40.50.2300">
    <property type="match status" value="1"/>
</dbReference>
<dbReference type="InterPro" id="IPR011006">
    <property type="entry name" value="CheY-like_superfamily"/>
</dbReference>
<reference evidence="4" key="1">
    <citation type="submission" date="2016-10" db="EMBL/GenBank/DDBJ databases">
        <authorList>
            <person name="Varghese N."/>
            <person name="Submissions S."/>
        </authorList>
    </citation>
    <scope>NUCLEOTIDE SEQUENCE [LARGE SCALE GENOMIC DNA]</scope>
    <source>
        <strain evidence="4">IBRC-M 10043</strain>
    </source>
</reference>
<dbReference type="RefSeq" id="WP_092662710.1">
    <property type="nucleotide sequence ID" value="NZ_FOCX01000021.1"/>
</dbReference>
<evidence type="ECO:0000259" key="2">
    <source>
        <dbReference type="PROSITE" id="PS50113"/>
    </source>
</evidence>
<feature type="domain" description="PAC" evidence="2">
    <location>
        <begin position="214"/>
        <end position="264"/>
    </location>
</feature>
<feature type="domain" description="PAS" evidence="1">
    <location>
        <begin position="261"/>
        <end position="334"/>
    </location>
</feature>
<dbReference type="PROSITE" id="PS50113">
    <property type="entry name" value="PAC"/>
    <property type="match status" value="3"/>
</dbReference>
<gene>
    <name evidence="3" type="ORF">SAMN05216388_102128</name>
</gene>
<dbReference type="InterPro" id="IPR000014">
    <property type="entry name" value="PAS"/>
</dbReference>
<keyword evidence="4" id="KW-1185">Reference proteome</keyword>
<dbReference type="Pfam" id="PF08447">
    <property type="entry name" value="PAS_3"/>
    <property type="match status" value="1"/>
</dbReference>
<feature type="domain" description="PAS" evidence="1">
    <location>
        <begin position="139"/>
        <end position="209"/>
    </location>
</feature>
<dbReference type="SMART" id="SM00086">
    <property type="entry name" value="PAC"/>
    <property type="match status" value="3"/>
</dbReference>
<dbReference type="AlphaFoldDB" id="A0A1H8T4B7"/>
<dbReference type="SUPFAM" id="SSF52172">
    <property type="entry name" value="CheY-like"/>
    <property type="match status" value="1"/>
</dbReference>
<feature type="domain" description="PAC" evidence="2">
    <location>
        <begin position="588"/>
        <end position="640"/>
    </location>
</feature>